<dbReference type="Proteomes" id="UP000297245">
    <property type="component" value="Unassembled WGS sequence"/>
</dbReference>
<reference evidence="1 2" key="1">
    <citation type="journal article" date="2019" name="Nat. Ecol. Evol.">
        <title>Megaphylogeny resolves global patterns of mushroom evolution.</title>
        <authorList>
            <person name="Varga T."/>
            <person name="Krizsan K."/>
            <person name="Foldi C."/>
            <person name="Dima B."/>
            <person name="Sanchez-Garcia M."/>
            <person name="Sanchez-Ramirez S."/>
            <person name="Szollosi G.J."/>
            <person name="Szarkandi J.G."/>
            <person name="Papp V."/>
            <person name="Albert L."/>
            <person name="Andreopoulos W."/>
            <person name="Angelini C."/>
            <person name="Antonin V."/>
            <person name="Barry K.W."/>
            <person name="Bougher N.L."/>
            <person name="Buchanan P."/>
            <person name="Buyck B."/>
            <person name="Bense V."/>
            <person name="Catcheside P."/>
            <person name="Chovatia M."/>
            <person name="Cooper J."/>
            <person name="Damon W."/>
            <person name="Desjardin D."/>
            <person name="Finy P."/>
            <person name="Geml J."/>
            <person name="Haridas S."/>
            <person name="Hughes K."/>
            <person name="Justo A."/>
            <person name="Karasinski D."/>
            <person name="Kautmanova I."/>
            <person name="Kiss B."/>
            <person name="Kocsube S."/>
            <person name="Kotiranta H."/>
            <person name="LaButti K.M."/>
            <person name="Lechner B.E."/>
            <person name="Liimatainen K."/>
            <person name="Lipzen A."/>
            <person name="Lukacs Z."/>
            <person name="Mihaltcheva S."/>
            <person name="Morgado L.N."/>
            <person name="Niskanen T."/>
            <person name="Noordeloos M.E."/>
            <person name="Ohm R.A."/>
            <person name="Ortiz-Santana B."/>
            <person name="Ovrebo C."/>
            <person name="Racz N."/>
            <person name="Riley R."/>
            <person name="Savchenko A."/>
            <person name="Shiryaev A."/>
            <person name="Soop K."/>
            <person name="Spirin V."/>
            <person name="Szebenyi C."/>
            <person name="Tomsovsky M."/>
            <person name="Tulloss R.E."/>
            <person name="Uehling J."/>
            <person name="Grigoriev I.V."/>
            <person name="Vagvolgyi C."/>
            <person name="Papp T."/>
            <person name="Martin F.M."/>
            <person name="Miettinen O."/>
            <person name="Hibbett D.S."/>
            <person name="Nagy L.G."/>
        </authorList>
    </citation>
    <scope>NUCLEOTIDE SEQUENCE [LARGE SCALE GENOMIC DNA]</scope>
    <source>
        <strain evidence="1 2">CBS 962.96</strain>
    </source>
</reference>
<keyword evidence="2" id="KW-1185">Reference proteome</keyword>
<dbReference type="EMBL" id="ML179096">
    <property type="protein sequence ID" value="THV00997.1"/>
    <property type="molecule type" value="Genomic_DNA"/>
</dbReference>
<dbReference type="AlphaFoldDB" id="A0A4S8MEK1"/>
<accession>A0A4S8MEK1</accession>
<evidence type="ECO:0008006" key="3">
    <source>
        <dbReference type="Google" id="ProtNLM"/>
    </source>
</evidence>
<proteinExistence type="predicted"/>
<gene>
    <name evidence="1" type="ORF">K435DRAFT_793726</name>
</gene>
<name>A0A4S8MEK1_DENBC</name>
<organism evidence="1 2">
    <name type="scientific">Dendrothele bispora (strain CBS 962.96)</name>
    <dbReference type="NCBI Taxonomy" id="1314807"/>
    <lineage>
        <taxon>Eukaryota</taxon>
        <taxon>Fungi</taxon>
        <taxon>Dikarya</taxon>
        <taxon>Basidiomycota</taxon>
        <taxon>Agaricomycotina</taxon>
        <taxon>Agaricomycetes</taxon>
        <taxon>Agaricomycetidae</taxon>
        <taxon>Agaricales</taxon>
        <taxon>Agaricales incertae sedis</taxon>
        <taxon>Dendrothele</taxon>
    </lineage>
</organism>
<evidence type="ECO:0000313" key="2">
    <source>
        <dbReference type="Proteomes" id="UP000297245"/>
    </source>
</evidence>
<sequence>MDDIFEVIKPSEDGVPGSIVVIGDGKSGQDIAAYLANEVARFYEKESPSSRIVKLERILTTEAIDKFGAQLELLVNSTEDDSKHYTPFKVRPCDFTPATFFLPVSFKLLIPLFIEMSTALSNTIAIFHSMQLPFHNVNSFDVYHPSDILLHFLELPFNGIDSEELFFLVYCGPQIIIHTPRIRCTVHATNLRIKHYFSNTPF</sequence>
<evidence type="ECO:0000313" key="1">
    <source>
        <dbReference type="EMBL" id="THV00997.1"/>
    </source>
</evidence>
<protein>
    <recommendedName>
        <fullName evidence="3">FAD/NAD(P)-binding domain-containing protein</fullName>
    </recommendedName>
</protein>